<keyword evidence="4 7" id="KW-0067">ATP-binding</keyword>
<dbReference type="InterPro" id="IPR017871">
    <property type="entry name" value="ABC_transporter-like_CS"/>
</dbReference>
<dbReference type="GO" id="GO:0005524">
    <property type="term" value="F:ATP binding"/>
    <property type="evidence" value="ECO:0007669"/>
    <property type="project" value="UniProtKB-KW"/>
</dbReference>
<dbReference type="Pfam" id="PF08402">
    <property type="entry name" value="TOBE_2"/>
    <property type="match status" value="1"/>
</dbReference>
<evidence type="ECO:0000313" key="10">
    <source>
        <dbReference type="Proteomes" id="UP001205601"/>
    </source>
</evidence>
<dbReference type="InterPro" id="IPR012340">
    <property type="entry name" value="NA-bd_OB-fold"/>
</dbReference>
<evidence type="ECO:0000256" key="7">
    <source>
        <dbReference type="RuleBase" id="RU364083"/>
    </source>
</evidence>
<dbReference type="EMBL" id="JAOCQF010000001">
    <property type="protein sequence ID" value="MCT8329547.1"/>
    <property type="molecule type" value="Genomic_DNA"/>
</dbReference>
<keyword evidence="2 7" id="KW-1003">Cell membrane</keyword>
<comment type="catalytic activity">
    <reaction evidence="7">
        <text>ATP + H2O + polyamine-[polyamine-binding protein]Side 1 = ADP + phosphate + polyamineSide 2 + [polyamine-binding protein]Side 1.</text>
        <dbReference type="EC" id="7.6.2.11"/>
    </reaction>
</comment>
<dbReference type="Gene3D" id="2.40.50.140">
    <property type="entry name" value="Nucleic acid-binding proteins"/>
    <property type="match status" value="1"/>
</dbReference>
<dbReference type="Proteomes" id="UP001205601">
    <property type="component" value="Unassembled WGS sequence"/>
</dbReference>
<keyword evidence="5 7" id="KW-1278">Translocase</keyword>
<dbReference type="InterPro" id="IPR017879">
    <property type="entry name" value="PotA_ATP-bd"/>
</dbReference>
<dbReference type="InterPro" id="IPR005893">
    <property type="entry name" value="PotA-like"/>
</dbReference>
<dbReference type="CDD" id="cd03300">
    <property type="entry name" value="ABC_PotA_N"/>
    <property type="match status" value="1"/>
</dbReference>
<dbReference type="SUPFAM" id="SSF52540">
    <property type="entry name" value="P-loop containing nucleoside triphosphate hydrolases"/>
    <property type="match status" value="1"/>
</dbReference>
<comment type="caution">
    <text evidence="9">The sequence shown here is derived from an EMBL/GenBank/DDBJ whole genome shotgun (WGS) entry which is preliminary data.</text>
</comment>
<dbReference type="SMART" id="SM00382">
    <property type="entry name" value="AAA"/>
    <property type="match status" value="1"/>
</dbReference>
<evidence type="ECO:0000256" key="4">
    <source>
        <dbReference type="ARBA" id="ARBA00022840"/>
    </source>
</evidence>
<dbReference type="PROSITE" id="PS50893">
    <property type="entry name" value="ABC_TRANSPORTER_2"/>
    <property type="match status" value="1"/>
</dbReference>
<keyword evidence="6 7" id="KW-0472">Membrane</keyword>
<evidence type="ECO:0000256" key="6">
    <source>
        <dbReference type="ARBA" id="ARBA00023136"/>
    </source>
</evidence>
<evidence type="ECO:0000256" key="1">
    <source>
        <dbReference type="ARBA" id="ARBA00022448"/>
    </source>
</evidence>
<evidence type="ECO:0000256" key="5">
    <source>
        <dbReference type="ARBA" id="ARBA00022967"/>
    </source>
</evidence>
<evidence type="ECO:0000256" key="3">
    <source>
        <dbReference type="ARBA" id="ARBA00022741"/>
    </source>
</evidence>
<keyword evidence="3 7" id="KW-0547">Nucleotide-binding</keyword>
<dbReference type="InterPro" id="IPR008995">
    <property type="entry name" value="Mo/tungstate-bd_C_term_dom"/>
</dbReference>
<comment type="similarity">
    <text evidence="7">Belongs to the ABC transporter superfamily. Spermidine/putrescine importer (TC 3.A.1.11.1) family.</text>
</comment>
<dbReference type="InterPro" id="IPR003439">
    <property type="entry name" value="ABC_transporter-like_ATP-bd"/>
</dbReference>
<evidence type="ECO:0000313" key="9">
    <source>
        <dbReference type="EMBL" id="MCT8329547.1"/>
    </source>
</evidence>
<dbReference type="PANTHER" id="PTHR42781">
    <property type="entry name" value="SPERMIDINE/PUTRESCINE IMPORT ATP-BINDING PROTEIN POTA"/>
    <property type="match status" value="1"/>
</dbReference>
<feature type="domain" description="ABC transporter" evidence="8">
    <location>
        <begin position="5"/>
        <end position="235"/>
    </location>
</feature>
<dbReference type="InterPro" id="IPR050093">
    <property type="entry name" value="ABC_SmlMolc_Importer"/>
</dbReference>
<comment type="function">
    <text evidence="7">Part of the ABC transporter complex PotABCD involved in spermidine/putrescine import. Responsible for energy coupling to the transport system.</text>
</comment>
<dbReference type="RefSeq" id="WP_261494966.1">
    <property type="nucleotide sequence ID" value="NZ_JAOCQF010000001.1"/>
</dbReference>
<reference evidence="10" key="1">
    <citation type="submission" date="2023-07" db="EMBL/GenBank/DDBJ databases">
        <title>Defluviimonas sediminis sp. nov., isolated from mangrove sediment.</title>
        <authorList>
            <person name="Liu L."/>
            <person name="Li J."/>
            <person name="Huang Y."/>
            <person name="Pan J."/>
            <person name="Li M."/>
        </authorList>
    </citation>
    <scope>NUCLEOTIDE SEQUENCE [LARGE SCALE GENOMIC DNA]</scope>
    <source>
        <strain evidence="10">FT324</strain>
    </source>
</reference>
<dbReference type="NCBIfam" id="TIGR01187">
    <property type="entry name" value="potA"/>
    <property type="match status" value="1"/>
</dbReference>
<dbReference type="InterPro" id="IPR003593">
    <property type="entry name" value="AAA+_ATPase"/>
</dbReference>
<evidence type="ECO:0000256" key="2">
    <source>
        <dbReference type="ARBA" id="ARBA00022475"/>
    </source>
</evidence>
<comment type="subunit">
    <text evidence="7">The complex is composed of two ATP-binding proteins (PotA), two transmembrane proteins (PotB and PotC) and a solute-binding protein (PotD).</text>
</comment>
<dbReference type="Gene3D" id="2.40.50.100">
    <property type="match status" value="1"/>
</dbReference>
<protein>
    <recommendedName>
        <fullName evidence="7">Spermidine/putrescine import ATP-binding protein PotA</fullName>
        <ecNumber evidence="7">7.6.2.11</ecNumber>
    </recommendedName>
</protein>
<dbReference type="PROSITE" id="PS00211">
    <property type="entry name" value="ABC_TRANSPORTER_1"/>
    <property type="match status" value="1"/>
</dbReference>
<gene>
    <name evidence="7" type="primary">potA</name>
    <name evidence="9" type="ORF">N5I32_08495</name>
</gene>
<organism evidence="9 10">
    <name type="scientific">Albidovulum sediminis</name>
    <dbReference type="NCBI Taxonomy" id="3066345"/>
    <lineage>
        <taxon>Bacteria</taxon>
        <taxon>Pseudomonadati</taxon>
        <taxon>Pseudomonadota</taxon>
        <taxon>Alphaproteobacteria</taxon>
        <taxon>Rhodobacterales</taxon>
        <taxon>Paracoccaceae</taxon>
        <taxon>Albidovulum</taxon>
    </lineage>
</organism>
<dbReference type="Gene3D" id="3.40.50.300">
    <property type="entry name" value="P-loop containing nucleotide triphosphate hydrolases"/>
    <property type="match status" value="1"/>
</dbReference>
<keyword evidence="10" id="KW-1185">Reference proteome</keyword>
<accession>A0ABT2NKU7</accession>
<dbReference type="Pfam" id="PF00005">
    <property type="entry name" value="ABC_tran"/>
    <property type="match status" value="1"/>
</dbReference>
<proteinExistence type="inferred from homology"/>
<keyword evidence="1 7" id="KW-0813">Transport</keyword>
<dbReference type="InterPro" id="IPR013611">
    <property type="entry name" value="Transp-assoc_OB_typ2"/>
</dbReference>
<evidence type="ECO:0000259" key="8">
    <source>
        <dbReference type="PROSITE" id="PS50893"/>
    </source>
</evidence>
<dbReference type="PANTHER" id="PTHR42781:SF4">
    <property type="entry name" value="SPERMIDINE_PUTRESCINE IMPORT ATP-BINDING PROTEIN POTA"/>
    <property type="match status" value="1"/>
</dbReference>
<dbReference type="SUPFAM" id="SSF50331">
    <property type="entry name" value="MOP-like"/>
    <property type="match status" value="1"/>
</dbReference>
<name>A0ABT2NKU7_9RHOB</name>
<dbReference type="EC" id="7.6.2.11" evidence="7"/>
<sequence>MTAAVEIRRAVKRYGSVTALHRVDLSIADNEFFTLLGPSGCGKTTLLRMIAGFEDVTEGEIRLFGDDIARLEPNHRPVNTVFQHYALFPHMSVIDNVAFGLKMKGVDAATRRDRAGRMLEMVHLSAFADRSPAQLSGGQQQRVALARALAPDPKVLLLDEPLSALDLKLRQAMRVELKQLQEDTGITFIFVTHDQEEALTMSDRIAVMSEGRVQQVGTARDIYEAPVNRFVADFIGETNLLEVEVEAVAGGVATVALPGGHRLTCPSATSATGRHHLSIRPERLTLSQDADLTATVERVVYLGTDLQVIARLDGGTPFTLRLQNAARVAAPEPGARVGLHLEEGAARLLAD</sequence>
<dbReference type="InterPro" id="IPR027417">
    <property type="entry name" value="P-loop_NTPase"/>
</dbReference>